<evidence type="ECO:0000256" key="4">
    <source>
        <dbReference type="ARBA" id="ARBA00022980"/>
    </source>
</evidence>
<feature type="domain" description="Ribosomal protein L9" evidence="9">
    <location>
        <begin position="6"/>
        <end position="49"/>
    </location>
</feature>
<evidence type="ECO:0000256" key="1">
    <source>
        <dbReference type="ARBA" id="ARBA00010605"/>
    </source>
</evidence>
<sequence>MAKKLDVILLENISGLGRPGDIVSVAEGYARNQLFPAGRAALADAAAKNAAANQKSKQEQAAAEVRRALQAKAEQLEGTQLTLTARVKDGFDIYGRISAREIAKKLSEQVDIKVRAKDISLPGVITQLGDYNVTVAVGPDSEAVIKVVVIADPAQQSHA</sequence>
<dbReference type="InterPro" id="IPR020594">
    <property type="entry name" value="Ribosomal_bL9_bac/chp"/>
</dbReference>
<accession>A0A2M6WZ09</accession>
<dbReference type="Pfam" id="PF01281">
    <property type="entry name" value="Ribosomal_L9_N"/>
    <property type="match status" value="1"/>
</dbReference>
<dbReference type="InterPro" id="IPR009027">
    <property type="entry name" value="Ribosomal_bL9/RNase_H1_N"/>
</dbReference>
<dbReference type="AlphaFoldDB" id="A0A2M6WZ09"/>
<evidence type="ECO:0000256" key="8">
    <source>
        <dbReference type="SAM" id="Coils"/>
    </source>
</evidence>
<reference evidence="12" key="1">
    <citation type="submission" date="2017-09" db="EMBL/GenBank/DDBJ databases">
        <title>Depth-based differentiation of microbial function through sediment-hosted aquifers and enrichment of novel symbionts in the deep terrestrial subsurface.</title>
        <authorList>
            <person name="Probst A.J."/>
            <person name="Ladd B."/>
            <person name="Jarett J.K."/>
            <person name="Geller-Mcgrath D.E."/>
            <person name="Sieber C.M.K."/>
            <person name="Emerson J.B."/>
            <person name="Anantharaman K."/>
            <person name="Thomas B.C."/>
            <person name="Malmstrom R."/>
            <person name="Stieglmeier M."/>
            <person name="Klingl A."/>
            <person name="Woyke T."/>
            <person name="Ryan C.M."/>
            <person name="Banfield J.F."/>
        </authorList>
    </citation>
    <scope>NUCLEOTIDE SEQUENCE [LARGE SCALE GENOMIC DNA]</scope>
</reference>
<dbReference type="SUPFAM" id="SSF55653">
    <property type="entry name" value="Ribosomal protein L9 C-domain"/>
    <property type="match status" value="1"/>
</dbReference>
<dbReference type="SUPFAM" id="SSF55658">
    <property type="entry name" value="L9 N-domain-like"/>
    <property type="match status" value="1"/>
</dbReference>
<dbReference type="Gene3D" id="3.10.430.100">
    <property type="entry name" value="Ribosomal protein L9, C-terminal domain"/>
    <property type="match status" value="1"/>
</dbReference>
<dbReference type="Gene3D" id="3.40.5.10">
    <property type="entry name" value="Ribosomal protein L9, N-terminal domain"/>
    <property type="match status" value="1"/>
</dbReference>
<dbReference type="NCBIfam" id="TIGR00158">
    <property type="entry name" value="L9"/>
    <property type="match status" value="1"/>
</dbReference>
<evidence type="ECO:0000259" key="9">
    <source>
        <dbReference type="Pfam" id="PF01281"/>
    </source>
</evidence>
<dbReference type="GO" id="GO:0019843">
    <property type="term" value="F:rRNA binding"/>
    <property type="evidence" value="ECO:0007669"/>
    <property type="project" value="UniProtKB-UniRule"/>
</dbReference>
<feature type="coiled-coil region" evidence="8">
    <location>
        <begin position="48"/>
        <end position="75"/>
    </location>
</feature>
<dbReference type="InterPro" id="IPR036935">
    <property type="entry name" value="Ribosomal_bL9_N_sf"/>
</dbReference>
<organism evidence="11 12">
    <name type="scientific">Candidatus Andersenbacteria bacterium CG10_big_fil_rev_8_21_14_0_10_54_11</name>
    <dbReference type="NCBI Taxonomy" id="1974485"/>
    <lineage>
        <taxon>Bacteria</taxon>
        <taxon>Candidatus Anderseniibacteriota</taxon>
    </lineage>
</organism>
<dbReference type="GO" id="GO:0005840">
    <property type="term" value="C:ribosome"/>
    <property type="evidence" value="ECO:0007669"/>
    <property type="project" value="UniProtKB-KW"/>
</dbReference>
<dbReference type="GO" id="GO:0003735">
    <property type="term" value="F:structural constituent of ribosome"/>
    <property type="evidence" value="ECO:0007669"/>
    <property type="project" value="InterPro"/>
</dbReference>
<evidence type="ECO:0000256" key="5">
    <source>
        <dbReference type="ARBA" id="ARBA00023274"/>
    </source>
</evidence>
<keyword evidence="3 7" id="KW-0694">RNA-binding</keyword>
<gene>
    <name evidence="7 11" type="primary">rplI</name>
    <name evidence="11" type="ORF">COT71_02790</name>
</gene>
<keyword evidence="2 7" id="KW-0699">rRNA-binding</keyword>
<comment type="function">
    <text evidence="7">Binds to the 23S rRNA.</text>
</comment>
<protein>
    <recommendedName>
        <fullName evidence="6 7">Large ribosomal subunit protein bL9</fullName>
    </recommendedName>
</protein>
<proteinExistence type="inferred from homology"/>
<evidence type="ECO:0000259" key="10">
    <source>
        <dbReference type="Pfam" id="PF03948"/>
    </source>
</evidence>
<evidence type="ECO:0000256" key="7">
    <source>
        <dbReference type="HAMAP-Rule" id="MF_00503"/>
    </source>
</evidence>
<evidence type="ECO:0000256" key="2">
    <source>
        <dbReference type="ARBA" id="ARBA00022730"/>
    </source>
</evidence>
<name>A0A2M6WZ09_9BACT</name>
<keyword evidence="5 7" id="KW-0687">Ribonucleoprotein</keyword>
<comment type="similarity">
    <text evidence="1 7">Belongs to the bacterial ribosomal protein bL9 family.</text>
</comment>
<dbReference type="InterPro" id="IPR000244">
    <property type="entry name" value="Ribosomal_bL9"/>
</dbReference>
<dbReference type="EMBL" id="PEZP01000034">
    <property type="protein sequence ID" value="PIT98042.1"/>
    <property type="molecule type" value="Genomic_DNA"/>
</dbReference>
<keyword evidence="4 7" id="KW-0689">Ribosomal protein</keyword>
<feature type="domain" description="Large ribosomal subunit protein bL9 C-terminal" evidence="10">
    <location>
        <begin position="69"/>
        <end position="150"/>
    </location>
</feature>
<comment type="caution">
    <text evidence="11">The sequence shown here is derived from an EMBL/GenBank/DDBJ whole genome shotgun (WGS) entry which is preliminary data.</text>
</comment>
<keyword evidence="8" id="KW-0175">Coiled coil</keyword>
<dbReference type="InterPro" id="IPR020070">
    <property type="entry name" value="Ribosomal_bL9_N"/>
</dbReference>
<evidence type="ECO:0000256" key="3">
    <source>
        <dbReference type="ARBA" id="ARBA00022884"/>
    </source>
</evidence>
<dbReference type="InterPro" id="IPR036791">
    <property type="entry name" value="Ribosomal_bL9_C_sf"/>
</dbReference>
<dbReference type="GO" id="GO:1990904">
    <property type="term" value="C:ribonucleoprotein complex"/>
    <property type="evidence" value="ECO:0007669"/>
    <property type="project" value="UniProtKB-KW"/>
</dbReference>
<dbReference type="InterPro" id="IPR020069">
    <property type="entry name" value="Ribosomal_bL9_C"/>
</dbReference>
<evidence type="ECO:0000256" key="6">
    <source>
        <dbReference type="ARBA" id="ARBA00035292"/>
    </source>
</evidence>
<dbReference type="Proteomes" id="UP000230731">
    <property type="component" value="Unassembled WGS sequence"/>
</dbReference>
<dbReference type="Pfam" id="PF03948">
    <property type="entry name" value="Ribosomal_L9_C"/>
    <property type="match status" value="1"/>
</dbReference>
<evidence type="ECO:0000313" key="12">
    <source>
        <dbReference type="Proteomes" id="UP000230731"/>
    </source>
</evidence>
<dbReference type="HAMAP" id="MF_00503">
    <property type="entry name" value="Ribosomal_bL9"/>
    <property type="match status" value="1"/>
</dbReference>
<dbReference type="GO" id="GO:0006412">
    <property type="term" value="P:translation"/>
    <property type="evidence" value="ECO:0007669"/>
    <property type="project" value="UniProtKB-UniRule"/>
</dbReference>
<evidence type="ECO:0000313" key="11">
    <source>
        <dbReference type="EMBL" id="PIT98042.1"/>
    </source>
</evidence>
<dbReference type="PANTHER" id="PTHR21368">
    <property type="entry name" value="50S RIBOSOMAL PROTEIN L9"/>
    <property type="match status" value="1"/>
</dbReference>